<organism evidence="2 3">
    <name type="scientific">Pristionchus mayeri</name>
    <dbReference type="NCBI Taxonomy" id="1317129"/>
    <lineage>
        <taxon>Eukaryota</taxon>
        <taxon>Metazoa</taxon>
        <taxon>Ecdysozoa</taxon>
        <taxon>Nematoda</taxon>
        <taxon>Chromadorea</taxon>
        <taxon>Rhabditida</taxon>
        <taxon>Rhabditina</taxon>
        <taxon>Diplogasteromorpha</taxon>
        <taxon>Diplogasteroidea</taxon>
        <taxon>Neodiplogasteridae</taxon>
        <taxon>Pristionchus</taxon>
    </lineage>
</organism>
<feature type="transmembrane region" description="Helical" evidence="1">
    <location>
        <begin position="6"/>
        <end position="22"/>
    </location>
</feature>
<dbReference type="Proteomes" id="UP001328107">
    <property type="component" value="Unassembled WGS sequence"/>
</dbReference>
<comment type="caution">
    <text evidence="2">The sequence shown here is derived from an EMBL/GenBank/DDBJ whole genome shotgun (WGS) entry which is preliminary data.</text>
</comment>
<dbReference type="PANTHER" id="PTHR45907">
    <property type="entry name" value="SERPENTINE RECEPTOR, CLASS J"/>
    <property type="match status" value="1"/>
</dbReference>
<dbReference type="Gene3D" id="1.20.1070.10">
    <property type="entry name" value="Rhodopsin 7-helix transmembrane proteins"/>
    <property type="match status" value="1"/>
</dbReference>
<dbReference type="PANTHER" id="PTHR45907:SF16">
    <property type="entry name" value="SERPENTINE RECEPTOR, CLASS J"/>
    <property type="match status" value="1"/>
</dbReference>
<keyword evidence="1" id="KW-1133">Transmembrane helix</keyword>
<name>A0AAN5CWX9_9BILA</name>
<accession>A0AAN5CWX9</accession>
<feature type="non-terminal residue" evidence="2">
    <location>
        <position position="1"/>
    </location>
</feature>
<dbReference type="InterPro" id="IPR019428">
    <property type="entry name" value="7TM_GPCR_serpentine_rcpt_Str"/>
</dbReference>
<feature type="non-terminal residue" evidence="2">
    <location>
        <position position="319"/>
    </location>
</feature>
<evidence type="ECO:0000313" key="3">
    <source>
        <dbReference type="Proteomes" id="UP001328107"/>
    </source>
</evidence>
<feature type="transmembrane region" description="Helical" evidence="1">
    <location>
        <begin position="262"/>
        <end position="287"/>
    </location>
</feature>
<evidence type="ECO:0008006" key="4">
    <source>
        <dbReference type="Google" id="ProtNLM"/>
    </source>
</evidence>
<reference evidence="3" key="1">
    <citation type="submission" date="2022-10" db="EMBL/GenBank/DDBJ databases">
        <title>Genome assembly of Pristionchus species.</title>
        <authorList>
            <person name="Yoshida K."/>
            <person name="Sommer R.J."/>
        </authorList>
    </citation>
    <scope>NUCLEOTIDE SEQUENCE [LARGE SCALE GENOMIC DNA]</scope>
    <source>
        <strain evidence="3">RS5460</strain>
    </source>
</reference>
<evidence type="ECO:0000256" key="1">
    <source>
        <dbReference type="SAM" id="Phobius"/>
    </source>
</evidence>
<feature type="transmembrane region" description="Helical" evidence="1">
    <location>
        <begin position="183"/>
        <end position="209"/>
    </location>
</feature>
<dbReference type="Pfam" id="PF10326">
    <property type="entry name" value="7TM_GPCR_Str"/>
    <property type="match status" value="1"/>
</dbReference>
<keyword evidence="1" id="KW-0472">Membrane</keyword>
<feature type="transmembrane region" description="Helical" evidence="1">
    <location>
        <begin position="77"/>
        <end position="98"/>
    </location>
</feature>
<proteinExistence type="predicted"/>
<dbReference type="SUPFAM" id="SSF81321">
    <property type="entry name" value="Family A G protein-coupled receptor-like"/>
    <property type="match status" value="1"/>
</dbReference>
<gene>
    <name evidence="2" type="ORF">PMAYCL1PPCAC_22015</name>
</gene>
<dbReference type="InterPro" id="IPR019423">
    <property type="entry name" value="7TM_GPCR_serpentine_rcpt_Srj"/>
</dbReference>
<feature type="transmembrane region" description="Helical" evidence="1">
    <location>
        <begin position="118"/>
        <end position="139"/>
    </location>
</feature>
<feature type="transmembrane region" description="Helical" evidence="1">
    <location>
        <begin position="229"/>
        <end position="250"/>
    </location>
</feature>
<sequence>FLAFVISVTGILLNGLLLYAVRRFSGVNMGTYKQLLTCFTITDLFLVAMNVLMQPRVILVGWTHAIVTDTIIDDRRITSLFIALQSVPFTVIGIHFLYRYWSVRRPHLMELFSNKKFIIFLISLTIGFMVAWFLMSYYIPTGQEDSVARRSVIEAYEKKYGRRIENAWIVLDHWRDEKLDVSLLLGIVVINIMMISSLVLASILAIRTFYHIKHTAKLSVQFVRLQKKLLIALCAQAFVPSVFVCIPYVLTVNIPVFRIPVYFFHDITIPLFTCFPVWDAGLMTLLITDYRKGLIGLIWKNKVNVGWTTLAMTTTSATV</sequence>
<protein>
    <recommendedName>
        <fullName evidence="4">G protein-coupled receptor</fullName>
    </recommendedName>
</protein>
<dbReference type="AlphaFoldDB" id="A0AAN5CWX9"/>
<keyword evidence="1" id="KW-0812">Transmembrane</keyword>
<dbReference type="EMBL" id="BTRK01000005">
    <property type="protein sequence ID" value="GMR51820.1"/>
    <property type="molecule type" value="Genomic_DNA"/>
</dbReference>
<keyword evidence="3" id="KW-1185">Reference proteome</keyword>
<evidence type="ECO:0000313" key="2">
    <source>
        <dbReference type="EMBL" id="GMR51820.1"/>
    </source>
</evidence>